<feature type="region of interest" description="Disordered" evidence="1">
    <location>
        <begin position="96"/>
        <end position="116"/>
    </location>
</feature>
<gene>
    <name evidence="2" type="ORF">MTP13_17880</name>
</gene>
<dbReference type="EMBL" id="CP094533">
    <property type="protein sequence ID" value="UOE26149.1"/>
    <property type="molecule type" value="Genomic_DNA"/>
</dbReference>
<keyword evidence="3" id="KW-1185">Reference proteome</keyword>
<evidence type="ECO:0000313" key="2">
    <source>
        <dbReference type="EMBL" id="UOE26149.1"/>
    </source>
</evidence>
<sequence>MRFLDGETRAALDALAALDGGTAPSGRADAAAALERVRAVRRLLRALEAEPAVLAAVREARDGGADWAEVAEAAGLSEGAAKQRWAGDDAAIAERREASRKRKRERPSSRPSELPGLSVAEAAAKLGVTAQAIYLRVSRGQLASRTVELPDGRKYKRVFPDGDAPED</sequence>
<organism evidence="2 3">
    <name type="scientific">Agromyces soli</name>
    <dbReference type="NCBI Taxonomy" id="659012"/>
    <lineage>
        <taxon>Bacteria</taxon>
        <taxon>Bacillati</taxon>
        <taxon>Actinomycetota</taxon>
        <taxon>Actinomycetes</taxon>
        <taxon>Micrococcales</taxon>
        <taxon>Microbacteriaceae</taxon>
        <taxon>Agromyces</taxon>
    </lineage>
</organism>
<accession>A0ABY4ATF5</accession>
<protein>
    <recommendedName>
        <fullName evidence="4">Helix-turn-helix domain-containing protein</fullName>
    </recommendedName>
</protein>
<name>A0ABY4ATF5_9MICO</name>
<evidence type="ECO:0000256" key="1">
    <source>
        <dbReference type="SAM" id="MobiDB-lite"/>
    </source>
</evidence>
<dbReference type="RefSeq" id="WP_243568986.1">
    <property type="nucleotide sequence ID" value="NZ_BAAARD010000006.1"/>
</dbReference>
<reference evidence="2 3" key="1">
    <citation type="submission" date="2022-03" db="EMBL/GenBank/DDBJ databases">
        <title>Agromyces sp. isolated from the gut of P. brevitarsis seulensis larvae.</title>
        <authorList>
            <person name="Won M."/>
            <person name="Kwon S.-W."/>
        </authorList>
    </citation>
    <scope>NUCLEOTIDE SEQUENCE [LARGE SCALE GENOMIC DNA]</scope>
    <source>
        <strain evidence="2 3">KACC 16215</strain>
    </source>
</reference>
<evidence type="ECO:0000313" key="3">
    <source>
        <dbReference type="Proteomes" id="UP000831304"/>
    </source>
</evidence>
<dbReference type="Proteomes" id="UP000831304">
    <property type="component" value="Chromosome"/>
</dbReference>
<evidence type="ECO:0008006" key="4">
    <source>
        <dbReference type="Google" id="ProtNLM"/>
    </source>
</evidence>
<proteinExistence type="predicted"/>